<reference evidence="5" key="1">
    <citation type="submission" date="2020-06" db="EMBL/GenBank/DDBJ databases">
        <title>WGS assembly of Ceratodon purpureus strain R40.</title>
        <authorList>
            <person name="Carey S.B."/>
            <person name="Jenkins J."/>
            <person name="Shu S."/>
            <person name="Lovell J.T."/>
            <person name="Sreedasyam A."/>
            <person name="Maumus F."/>
            <person name="Tiley G.P."/>
            <person name="Fernandez-Pozo N."/>
            <person name="Barry K."/>
            <person name="Chen C."/>
            <person name="Wang M."/>
            <person name="Lipzen A."/>
            <person name="Daum C."/>
            <person name="Saski C.A."/>
            <person name="Payton A.C."/>
            <person name="Mcbreen J.C."/>
            <person name="Conrad R.E."/>
            <person name="Kollar L.M."/>
            <person name="Olsson S."/>
            <person name="Huttunen S."/>
            <person name="Landis J.B."/>
            <person name="Wickett N.J."/>
            <person name="Johnson M.G."/>
            <person name="Rensing S.A."/>
            <person name="Grimwood J."/>
            <person name="Schmutz J."/>
            <person name="Mcdaniel S.F."/>
        </authorList>
    </citation>
    <scope>NUCLEOTIDE SEQUENCE</scope>
    <source>
        <strain evidence="5">R40</strain>
    </source>
</reference>
<feature type="compositionally biased region" description="Basic and acidic residues" evidence="3">
    <location>
        <begin position="277"/>
        <end position="298"/>
    </location>
</feature>
<evidence type="ECO:0000256" key="3">
    <source>
        <dbReference type="SAM" id="MobiDB-lite"/>
    </source>
</evidence>
<dbReference type="InterPro" id="IPR021625">
    <property type="entry name" value="PI31_Prot_N"/>
</dbReference>
<evidence type="ECO:0000259" key="4">
    <source>
        <dbReference type="Pfam" id="PF11566"/>
    </source>
</evidence>
<dbReference type="EMBL" id="CM026421">
    <property type="protein sequence ID" value="KAG0592614.1"/>
    <property type="molecule type" value="Genomic_DNA"/>
</dbReference>
<dbReference type="PANTHER" id="PTHR13266:SF1">
    <property type="entry name" value="PROTEASOME INHIBITOR PI31 SUBUNIT"/>
    <property type="match status" value="1"/>
</dbReference>
<dbReference type="GO" id="GO:0004866">
    <property type="term" value="F:endopeptidase inhibitor activity"/>
    <property type="evidence" value="ECO:0007669"/>
    <property type="project" value="InterPro"/>
</dbReference>
<feature type="compositionally biased region" description="Basic and acidic residues" evidence="3">
    <location>
        <begin position="167"/>
        <end position="187"/>
    </location>
</feature>
<dbReference type="Pfam" id="PF11566">
    <property type="entry name" value="PI31_Prot_N"/>
    <property type="match status" value="1"/>
</dbReference>
<dbReference type="GO" id="GO:0000502">
    <property type="term" value="C:proteasome complex"/>
    <property type="evidence" value="ECO:0007669"/>
    <property type="project" value="UniProtKB-KW"/>
</dbReference>
<dbReference type="Proteomes" id="UP000822688">
    <property type="component" value="Chromosome 1"/>
</dbReference>
<comment type="similarity">
    <text evidence="1">Belongs to the proteasome inhibitor PI31 family.</text>
</comment>
<proteinExistence type="inferred from homology"/>
<evidence type="ECO:0000256" key="1">
    <source>
        <dbReference type="ARBA" id="ARBA00006405"/>
    </source>
</evidence>
<protein>
    <recommendedName>
        <fullName evidence="4">PI31 proteasome regulator N-terminal domain-containing protein</fullName>
    </recommendedName>
</protein>
<evidence type="ECO:0000256" key="2">
    <source>
        <dbReference type="ARBA" id="ARBA00022942"/>
    </source>
</evidence>
<feature type="domain" description="PI31 proteasome regulator N-terminal" evidence="4">
    <location>
        <begin position="15"/>
        <end position="159"/>
    </location>
</feature>
<dbReference type="Gene3D" id="3.40.1000.30">
    <property type="match status" value="1"/>
</dbReference>
<dbReference type="PANTHER" id="PTHR13266">
    <property type="entry name" value="PROTEASOME INHIBITOR"/>
    <property type="match status" value="1"/>
</dbReference>
<organism evidence="5 6">
    <name type="scientific">Ceratodon purpureus</name>
    <name type="common">Fire moss</name>
    <name type="synonym">Dicranum purpureum</name>
    <dbReference type="NCBI Taxonomy" id="3225"/>
    <lineage>
        <taxon>Eukaryota</taxon>
        <taxon>Viridiplantae</taxon>
        <taxon>Streptophyta</taxon>
        <taxon>Embryophyta</taxon>
        <taxon>Bryophyta</taxon>
        <taxon>Bryophytina</taxon>
        <taxon>Bryopsida</taxon>
        <taxon>Dicranidae</taxon>
        <taxon>Pseudoditrichales</taxon>
        <taxon>Ditrichaceae</taxon>
        <taxon>Ceratodon</taxon>
    </lineage>
</organism>
<comment type="caution">
    <text evidence="5">The sequence shown here is derived from an EMBL/GenBank/DDBJ whole genome shotgun (WGS) entry which is preliminary data.</text>
</comment>
<feature type="region of interest" description="Disordered" evidence="3">
    <location>
        <begin position="152"/>
        <end position="204"/>
    </location>
</feature>
<dbReference type="GO" id="GO:0043161">
    <property type="term" value="P:proteasome-mediated ubiquitin-dependent protein catabolic process"/>
    <property type="evidence" value="ECO:0007669"/>
    <property type="project" value="InterPro"/>
</dbReference>
<accession>A0A8T0J9M6</accession>
<keyword evidence="2" id="KW-0647">Proteasome</keyword>
<gene>
    <name evidence="5" type="ORF">KC19_1G267100</name>
</gene>
<name>A0A8T0J9M6_CERPU</name>
<dbReference type="InterPro" id="IPR045128">
    <property type="entry name" value="PI31-like"/>
</dbReference>
<keyword evidence="6" id="KW-1185">Reference proteome</keyword>
<sequence>MATAGAVLGVIRASRATLRSTVDRAAFAVHAAFLAAGYSLVATGNKANSTTSSGREDESEVGIDGWDEMNGAYAFRYSGAGQTDLLPTVTVKCMAMGDSLMVDAVGKDSDTPVHVEIKASQYAVDGDAGPYNQQYTNLEGLVNLVNSSILGKLSPKKEKTPAPTQEHTGEGRRAPERGSSLIDDRQRSGGPGFSYPQVPGYDGSDLYPTAGAGVFGPGGNPFGGPGMLVGPNDPRWGPVGLPRPGHPGIGGGVPGVPPGARFDPYGPPGVPGFEPNRFTRDSRRPPGGHPDMEHFSDF</sequence>
<feature type="region of interest" description="Disordered" evidence="3">
    <location>
        <begin position="247"/>
        <end position="298"/>
    </location>
</feature>
<dbReference type="GO" id="GO:0070628">
    <property type="term" value="F:proteasome binding"/>
    <property type="evidence" value="ECO:0007669"/>
    <property type="project" value="InterPro"/>
</dbReference>
<evidence type="ECO:0000313" key="5">
    <source>
        <dbReference type="EMBL" id="KAG0592614.1"/>
    </source>
</evidence>
<dbReference type="AlphaFoldDB" id="A0A8T0J9M6"/>
<evidence type="ECO:0000313" key="6">
    <source>
        <dbReference type="Proteomes" id="UP000822688"/>
    </source>
</evidence>